<keyword evidence="4" id="KW-1185">Reference proteome</keyword>
<dbReference type="OrthoDB" id="2870483at2"/>
<dbReference type="InterPro" id="IPR027954">
    <property type="entry name" value="Transcobalamin-like_C"/>
</dbReference>
<dbReference type="Pfam" id="PF14478">
    <property type="entry name" value="DUF4430"/>
    <property type="match status" value="1"/>
</dbReference>
<gene>
    <name evidence="3" type="ORF">BAMA_05015</name>
</gene>
<dbReference type="PROSITE" id="PS51257">
    <property type="entry name" value="PROKAR_LIPOPROTEIN"/>
    <property type="match status" value="1"/>
</dbReference>
<feature type="signal peptide" evidence="1">
    <location>
        <begin position="1"/>
        <end position="26"/>
    </location>
</feature>
<dbReference type="AlphaFoldDB" id="A0A073JTK0"/>
<sequence>MKRVKLMMTSLLIAMMMIITGCQDTAKETKKDTKSQVTIEVTMDNGKEEVAKKAVDVKADANVYDIMKENFKIEDDNGMITSIEGKKQDADASKYWMFEVNDEPAMKGAKDIKVKAGDVITWDLHEVK</sequence>
<dbReference type="STRING" id="574376.BAMA_05015"/>
<comment type="caution">
    <text evidence="3">The sequence shown here is derived from an EMBL/GenBank/DDBJ whole genome shotgun (WGS) entry which is preliminary data.</text>
</comment>
<dbReference type="Proteomes" id="UP000027822">
    <property type="component" value="Unassembled WGS sequence"/>
</dbReference>
<name>A0A073JTK0_9BACI</name>
<protein>
    <recommendedName>
        <fullName evidence="2">Transcobalamin-like C-terminal domain-containing protein</fullName>
    </recommendedName>
</protein>
<feature type="domain" description="Transcobalamin-like C-terminal" evidence="2">
    <location>
        <begin position="61"/>
        <end position="125"/>
    </location>
</feature>
<dbReference type="Gene3D" id="2.170.130.30">
    <property type="match status" value="1"/>
</dbReference>
<reference evidence="3 4" key="1">
    <citation type="submission" date="2014-06" db="EMBL/GenBank/DDBJ databases">
        <title>Draft genome sequence of Bacillus manliponensis JCM 15802 (MCCC 1A00708).</title>
        <authorList>
            <person name="Lai Q."/>
            <person name="Liu Y."/>
            <person name="Shao Z."/>
        </authorList>
    </citation>
    <scope>NUCLEOTIDE SEQUENCE [LARGE SCALE GENOMIC DNA]</scope>
    <source>
        <strain evidence="3 4">JCM 15802</strain>
    </source>
</reference>
<dbReference type="EMBL" id="JOTN01000014">
    <property type="protein sequence ID" value="KEK18389.1"/>
    <property type="molecule type" value="Genomic_DNA"/>
</dbReference>
<organism evidence="3 4">
    <name type="scientific">Bacillus manliponensis</name>
    <dbReference type="NCBI Taxonomy" id="574376"/>
    <lineage>
        <taxon>Bacteria</taxon>
        <taxon>Bacillati</taxon>
        <taxon>Bacillota</taxon>
        <taxon>Bacilli</taxon>
        <taxon>Bacillales</taxon>
        <taxon>Bacillaceae</taxon>
        <taxon>Bacillus</taxon>
        <taxon>Bacillus cereus group</taxon>
    </lineage>
</organism>
<accession>A0A073JTK0</accession>
<dbReference type="eggNOG" id="ENOG5032Y2X">
    <property type="taxonomic scope" value="Bacteria"/>
</dbReference>
<keyword evidence="1" id="KW-0732">Signal</keyword>
<dbReference type="RefSeq" id="WP_034640818.1">
    <property type="nucleotide sequence ID" value="NZ_CBCSJC010000006.1"/>
</dbReference>
<evidence type="ECO:0000256" key="1">
    <source>
        <dbReference type="SAM" id="SignalP"/>
    </source>
</evidence>
<proteinExistence type="predicted"/>
<evidence type="ECO:0000259" key="2">
    <source>
        <dbReference type="Pfam" id="PF14478"/>
    </source>
</evidence>
<feature type="chain" id="PRO_5001690546" description="Transcobalamin-like C-terminal domain-containing protein" evidence="1">
    <location>
        <begin position="27"/>
        <end position="128"/>
    </location>
</feature>
<evidence type="ECO:0000313" key="4">
    <source>
        <dbReference type="Proteomes" id="UP000027822"/>
    </source>
</evidence>
<evidence type="ECO:0000313" key="3">
    <source>
        <dbReference type="EMBL" id="KEK18389.1"/>
    </source>
</evidence>